<evidence type="ECO:0000256" key="1">
    <source>
        <dbReference type="ARBA" id="ARBA00023015"/>
    </source>
</evidence>
<feature type="region of interest" description="Disordered" evidence="4">
    <location>
        <begin position="1"/>
        <end position="21"/>
    </location>
</feature>
<dbReference type="SMART" id="SM00895">
    <property type="entry name" value="FCD"/>
    <property type="match status" value="1"/>
</dbReference>
<dbReference type="PANTHER" id="PTHR43537:SF20">
    <property type="entry name" value="HTH-TYPE TRANSCRIPTIONAL REPRESSOR GLAR"/>
    <property type="match status" value="1"/>
</dbReference>
<dbReference type="Gene3D" id="1.10.10.10">
    <property type="entry name" value="Winged helix-like DNA-binding domain superfamily/Winged helix DNA-binding domain"/>
    <property type="match status" value="1"/>
</dbReference>
<evidence type="ECO:0000256" key="2">
    <source>
        <dbReference type="ARBA" id="ARBA00023125"/>
    </source>
</evidence>
<name>A0AAE3VTC5_9HYPH</name>
<evidence type="ECO:0000313" key="6">
    <source>
        <dbReference type="EMBL" id="MDQ0317798.1"/>
    </source>
</evidence>
<reference evidence="6" key="1">
    <citation type="submission" date="2023-07" db="EMBL/GenBank/DDBJ databases">
        <title>Genomic Encyclopedia of Type Strains, Phase IV (KMG-IV): sequencing the most valuable type-strain genomes for metagenomic binning, comparative biology and taxonomic classification.</title>
        <authorList>
            <person name="Goeker M."/>
        </authorList>
    </citation>
    <scope>NUCLEOTIDE SEQUENCE</scope>
    <source>
        <strain evidence="6">DSM 21202</strain>
    </source>
</reference>
<evidence type="ECO:0000256" key="4">
    <source>
        <dbReference type="SAM" id="MobiDB-lite"/>
    </source>
</evidence>
<dbReference type="PANTHER" id="PTHR43537">
    <property type="entry name" value="TRANSCRIPTIONAL REGULATOR, GNTR FAMILY"/>
    <property type="match status" value="1"/>
</dbReference>
<dbReference type="AlphaFoldDB" id="A0AAE3VTC5"/>
<keyword evidence="3" id="KW-0804">Transcription</keyword>
<dbReference type="InterPro" id="IPR008920">
    <property type="entry name" value="TF_FadR/GntR_C"/>
</dbReference>
<dbReference type="InterPro" id="IPR036388">
    <property type="entry name" value="WH-like_DNA-bd_sf"/>
</dbReference>
<accession>A0AAE3VTC5</accession>
<protein>
    <submittedName>
        <fullName evidence="6">DNA-binding GntR family transcriptional regulator</fullName>
    </submittedName>
</protein>
<keyword evidence="2 6" id="KW-0238">DNA-binding</keyword>
<dbReference type="Pfam" id="PF07729">
    <property type="entry name" value="FCD"/>
    <property type="match status" value="1"/>
</dbReference>
<keyword evidence="1" id="KW-0805">Transcription regulation</keyword>
<dbReference type="SUPFAM" id="SSF48008">
    <property type="entry name" value="GntR ligand-binding domain-like"/>
    <property type="match status" value="1"/>
</dbReference>
<dbReference type="GO" id="GO:0003677">
    <property type="term" value="F:DNA binding"/>
    <property type="evidence" value="ECO:0007669"/>
    <property type="project" value="UniProtKB-KW"/>
</dbReference>
<dbReference type="SUPFAM" id="SSF46785">
    <property type="entry name" value="Winged helix' DNA-binding domain"/>
    <property type="match status" value="1"/>
</dbReference>
<dbReference type="InterPro" id="IPR000524">
    <property type="entry name" value="Tscrpt_reg_HTH_GntR"/>
</dbReference>
<sequence length="240" mass="27363">MSLPPGERPEPEDADVPGDDLPVTRTALAYAQIRRDILSNAFEPGSRITIQFLQRRYDIGPTPLREALARLAAVGFVIGEDNRGFRVPRMSLTALRDITDQRKLVEAQGLKLSIERGERAFRSDLKETFRQLEVFNQARSKDDLNGFLAWEALHRRFHAALISGSGSEWLIRFQSILFDQADRYRRTYSSCRMKPDIEQDHRRIMEAALDADAPMAVLLLERHIERVYATAEASGRLPDV</sequence>
<dbReference type="GO" id="GO:0003700">
    <property type="term" value="F:DNA-binding transcription factor activity"/>
    <property type="evidence" value="ECO:0007669"/>
    <property type="project" value="InterPro"/>
</dbReference>
<dbReference type="InterPro" id="IPR036390">
    <property type="entry name" value="WH_DNA-bd_sf"/>
</dbReference>
<organism evidence="6 7">
    <name type="scientific">Amorphus orientalis</name>
    <dbReference type="NCBI Taxonomy" id="649198"/>
    <lineage>
        <taxon>Bacteria</taxon>
        <taxon>Pseudomonadati</taxon>
        <taxon>Pseudomonadota</taxon>
        <taxon>Alphaproteobacteria</taxon>
        <taxon>Hyphomicrobiales</taxon>
        <taxon>Amorphaceae</taxon>
        <taxon>Amorphus</taxon>
    </lineage>
</organism>
<dbReference type="EMBL" id="JAUSUL010000009">
    <property type="protein sequence ID" value="MDQ0317798.1"/>
    <property type="molecule type" value="Genomic_DNA"/>
</dbReference>
<comment type="caution">
    <text evidence="6">The sequence shown here is derived from an EMBL/GenBank/DDBJ whole genome shotgun (WGS) entry which is preliminary data.</text>
</comment>
<evidence type="ECO:0000256" key="3">
    <source>
        <dbReference type="ARBA" id="ARBA00023163"/>
    </source>
</evidence>
<feature type="domain" description="HTH gntR-type" evidence="5">
    <location>
        <begin position="23"/>
        <end position="90"/>
    </location>
</feature>
<keyword evidence="7" id="KW-1185">Reference proteome</keyword>
<gene>
    <name evidence="6" type="ORF">J2S73_004285</name>
</gene>
<dbReference type="InterPro" id="IPR011711">
    <property type="entry name" value="GntR_C"/>
</dbReference>
<dbReference type="Proteomes" id="UP001229244">
    <property type="component" value="Unassembled WGS sequence"/>
</dbReference>
<evidence type="ECO:0000313" key="7">
    <source>
        <dbReference type="Proteomes" id="UP001229244"/>
    </source>
</evidence>
<evidence type="ECO:0000259" key="5">
    <source>
        <dbReference type="PROSITE" id="PS50949"/>
    </source>
</evidence>
<dbReference type="Pfam" id="PF00392">
    <property type="entry name" value="GntR"/>
    <property type="match status" value="1"/>
</dbReference>
<dbReference type="Gene3D" id="1.20.120.530">
    <property type="entry name" value="GntR ligand-binding domain-like"/>
    <property type="match status" value="1"/>
</dbReference>
<proteinExistence type="predicted"/>
<dbReference type="PROSITE" id="PS50949">
    <property type="entry name" value="HTH_GNTR"/>
    <property type="match status" value="1"/>
</dbReference>
<dbReference type="SMART" id="SM00345">
    <property type="entry name" value="HTH_GNTR"/>
    <property type="match status" value="1"/>
</dbReference>
<dbReference type="RefSeq" id="WP_306887723.1">
    <property type="nucleotide sequence ID" value="NZ_JAUSUL010000009.1"/>
</dbReference>